<reference evidence="2" key="1">
    <citation type="journal article" date="2012" name="Nat. Biotechnol.">
        <title>Reference genome sequence of the model plant Setaria.</title>
        <authorList>
            <person name="Bennetzen J.L."/>
            <person name="Schmutz J."/>
            <person name="Wang H."/>
            <person name="Percifield R."/>
            <person name="Hawkins J."/>
            <person name="Pontaroli A.C."/>
            <person name="Estep M."/>
            <person name="Feng L."/>
            <person name="Vaughn J.N."/>
            <person name="Grimwood J."/>
            <person name="Jenkins J."/>
            <person name="Barry K."/>
            <person name="Lindquist E."/>
            <person name="Hellsten U."/>
            <person name="Deshpande S."/>
            <person name="Wang X."/>
            <person name="Wu X."/>
            <person name="Mitros T."/>
            <person name="Triplett J."/>
            <person name="Yang X."/>
            <person name="Ye C.Y."/>
            <person name="Mauro-Herrera M."/>
            <person name="Wang L."/>
            <person name="Li P."/>
            <person name="Sharma M."/>
            <person name="Sharma R."/>
            <person name="Ronald P.C."/>
            <person name="Panaud O."/>
            <person name="Kellogg E.A."/>
            <person name="Brutnell T.P."/>
            <person name="Doust A.N."/>
            <person name="Tuskan G.A."/>
            <person name="Rokhsar D."/>
            <person name="Devos K.M."/>
        </authorList>
    </citation>
    <scope>NUCLEOTIDE SEQUENCE [LARGE SCALE GENOMIC DNA]</scope>
    <source>
        <strain evidence="2">Yugu1</strain>
    </source>
</reference>
<feature type="region of interest" description="Disordered" evidence="1">
    <location>
        <begin position="109"/>
        <end position="181"/>
    </location>
</feature>
<accession>A0A368SU69</accession>
<reference evidence="2" key="2">
    <citation type="submission" date="2015-07" db="EMBL/GenBank/DDBJ databases">
        <authorList>
            <person name="Noorani M."/>
        </authorList>
    </citation>
    <scope>NUCLEOTIDE SEQUENCE</scope>
    <source>
        <strain evidence="2">Yugu1</strain>
    </source>
</reference>
<dbReference type="EMBL" id="CM003536">
    <property type="protein sequence ID" value="RCV45978.1"/>
    <property type="molecule type" value="Genomic_DNA"/>
</dbReference>
<protein>
    <submittedName>
        <fullName evidence="2">Uncharacterized protein</fullName>
    </submittedName>
</protein>
<evidence type="ECO:0000313" key="2">
    <source>
        <dbReference type="EMBL" id="RCV45978.1"/>
    </source>
</evidence>
<feature type="region of interest" description="Disordered" evidence="1">
    <location>
        <begin position="41"/>
        <end position="62"/>
    </location>
</feature>
<organism evidence="2">
    <name type="scientific">Setaria italica</name>
    <name type="common">Foxtail millet</name>
    <name type="synonym">Panicum italicum</name>
    <dbReference type="NCBI Taxonomy" id="4555"/>
    <lineage>
        <taxon>Eukaryota</taxon>
        <taxon>Viridiplantae</taxon>
        <taxon>Streptophyta</taxon>
        <taxon>Embryophyta</taxon>
        <taxon>Tracheophyta</taxon>
        <taxon>Spermatophyta</taxon>
        <taxon>Magnoliopsida</taxon>
        <taxon>Liliopsida</taxon>
        <taxon>Poales</taxon>
        <taxon>Poaceae</taxon>
        <taxon>PACMAD clade</taxon>
        <taxon>Panicoideae</taxon>
        <taxon>Panicodae</taxon>
        <taxon>Paniceae</taxon>
        <taxon>Cenchrinae</taxon>
        <taxon>Setaria</taxon>
    </lineage>
</organism>
<evidence type="ECO:0000256" key="1">
    <source>
        <dbReference type="SAM" id="MobiDB-lite"/>
    </source>
</evidence>
<proteinExistence type="predicted"/>
<dbReference type="AlphaFoldDB" id="A0A368SU69"/>
<sequence>MPLRHREKGRAGRRPVGRAHGGCGGVCLWHDVLVRRVSVQEVPRPSPPANHAHETVRGTSGGGRIEASILSPLKSPPLAGTRPLSPPVRRRCHLQWLISARPAASRLWSRRQRPWRRAGDGPEVQLREALGGDGGPQCRVGRRGRGVRQSHIVPQSPPASPSPPGSPMPPTHRPMTSGINP</sequence>
<gene>
    <name evidence="2" type="ORF">SETIT_9G495700v2</name>
</gene>
<name>A0A368SU69_SETIT</name>
<feature type="compositionally biased region" description="Pro residues" evidence="1">
    <location>
        <begin position="155"/>
        <end position="172"/>
    </location>
</feature>